<evidence type="ECO:0000313" key="2">
    <source>
        <dbReference type="Proteomes" id="UP001165186"/>
    </source>
</evidence>
<reference evidence="1" key="1">
    <citation type="submission" date="2024-09" db="EMBL/GenBank/DDBJ databases">
        <title>Draft Genome Sequences of Neofusicoccum parvum.</title>
        <authorList>
            <person name="Ashida A."/>
            <person name="Camagna M."/>
            <person name="Tanaka A."/>
            <person name="Takemoto D."/>
        </authorList>
    </citation>
    <scope>NUCLEOTIDE SEQUENCE</scope>
    <source>
        <strain evidence="1">PPO83</strain>
    </source>
</reference>
<dbReference type="EMBL" id="BSXG01000004">
    <property type="protein sequence ID" value="GME22851.1"/>
    <property type="molecule type" value="Genomic_DNA"/>
</dbReference>
<accession>A0ACB5RQR9</accession>
<evidence type="ECO:0000313" key="1">
    <source>
        <dbReference type="EMBL" id="GME22851.1"/>
    </source>
</evidence>
<proteinExistence type="predicted"/>
<name>A0ACB5RQR9_9PEZI</name>
<sequence length="281" mass="28669">MFATRYTTALLASCALTQLAQGAEVHGASAEGTVMGPVAFLWPADRPWSASADNTAPCGSSSGVSNRTQYPLDQGSVALSIADDAWNVQFNIAFGNNPTTEDDFSEQVVSNISSVQPGHQCYKLEDLPDTVSAGTNGTIQLAYWSSYEGGSNETFYACADITFVEATAFTAQVPCFNVTASDFNSGDSSSTTSSASTSTASATGATSDSSSSSSSSSSGLSTSDKAGIAIGSVLGGLSLVGAGVFFWLYRKRAAARAAAAAAGAAATPKEVEEASVRSVRQ</sequence>
<organism evidence="1 2">
    <name type="scientific">Neofusicoccum parvum</name>
    <dbReference type="NCBI Taxonomy" id="310453"/>
    <lineage>
        <taxon>Eukaryota</taxon>
        <taxon>Fungi</taxon>
        <taxon>Dikarya</taxon>
        <taxon>Ascomycota</taxon>
        <taxon>Pezizomycotina</taxon>
        <taxon>Dothideomycetes</taxon>
        <taxon>Dothideomycetes incertae sedis</taxon>
        <taxon>Botryosphaeriales</taxon>
        <taxon>Botryosphaeriaceae</taxon>
        <taxon>Neofusicoccum</taxon>
    </lineage>
</organism>
<comment type="caution">
    <text evidence="1">The sequence shown here is derived from an EMBL/GenBank/DDBJ whole genome shotgun (WGS) entry which is preliminary data.</text>
</comment>
<keyword evidence="2" id="KW-1185">Reference proteome</keyword>
<gene>
    <name evidence="1" type="primary">g754</name>
    <name evidence="1" type="ORF">NpPPO83_00000754</name>
</gene>
<protein>
    <submittedName>
        <fullName evidence="1">Uncharacterized protein</fullName>
    </submittedName>
</protein>
<dbReference type="Proteomes" id="UP001165186">
    <property type="component" value="Unassembled WGS sequence"/>
</dbReference>